<dbReference type="PANTHER" id="PTHR34580:SF3">
    <property type="entry name" value="PROTEIN PAFB"/>
    <property type="match status" value="1"/>
</dbReference>
<dbReference type="Pfam" id="PF13280">
    <property type="entry name" value="WYL"/>
    <property type="match status" value="1"/>
</dbReference>
<keyword evidence="1" id="KW-0805">Transcription regulation</keyword>
<keyword evidence="5" id="KW-1185">Reference proteome</keyword>
<dbReference type="PROSITE" id="PS51000">
    <property type="entry name" value="HTH_DEOR_2"/>
    <property type="match status" value="1"/>
</dbReference>
<protein>
    <recommendedName>
        <fullName evidence="3">HTH deoR-type domain-containing protein</fullName>
    </recommendedName>
</protein>
<dbReference type="InterPro" id="IPR036390">
    <property type="entry name" value="WH_DNA-bd_sf"/>
</dbReference>
<dbReference type="Pfam" id="PF25583">
    <property type="entry name" value="WCX"/>
    <property type="match status" value="1"/>
</dbReference>
<gene>
    <name evidence="4" type="ORF">EL17_01820</name>
</gene>
<dbReference type="PROSITE" id="PS52050">
    <property type="entry name" value="WYL"/>
    <property type="match status" value="1"/>
</dbReference>
<dbReference type="Pfam" id="PF08279">
    <property type="entry name" value="HTH_11"/>
    <property type="match status" value="1"/>
</dbReference>
<dbReference type="Gene3D" id="1.10.10.10">
    <property type="entry name" value="Winged helix-like DNA-binding domain superfamily/Winged helix DNA-binding domain"/>
    <property type="match status" value="1"/>
</dbReference>
<dbReference type="InterPro" id="IPR026881">
    <property type="entry name" value="WYL_dom"/>
</dbReference>
<keyword evidence="2" id="KW-0804">Transcription</keyword>
<dbReference type="RefSeq" id="WP_035070015.1">
    <property type="nucleotide sequence ID" value="NZ_JMIH01000013.1"/>
</dbReference>
<comment type="caution">
    <text evidence="4">The sequence shown here is derived from an EMBL/GenBank/DDBJ whole genome shotgun (WGS) entry which is preliminary data.</text>
</comment>
<dbReference type="InterPro" id="IPR036388">
    <property type="entry name" value="WH-like_DNA-bd_sf"/>
</dbReference>
<organism evidence="4 5">
    <name type="scientific">Anditalea andensis</name>
    <dbReference type="NCBI Taxonomy" id="1048983"/>
    <lineage>
        <taxon>Bacteria</taxon>
        <taxon>Pseudomonadati</taxon>
        <taxon>Bacteroidota</taxon>
        <taxon>Cytophagia</taxon>
        <taxon>Cytophagales</taxon>
        <taxon>Cytophagaceae</taxon>
        <taxon>Anditalea</taxon>
    </lineage>
</organism>
<dbReference type="InterPro" id="IPR057727">
    <property type="entry name" value="WCX_dom"/>
</dbReference>
<evidence type="ECO:0000256" key="1">
    <source>
        <dbReference type="ARBA" id="ARBA00023015"/>
    </source>
</evidence>
<dbReference type="Proteomes" id="UP000027821">
    <property type="component" value="Unassembled WGS sequence"/>
</dbReference>
<dbReference type="PIRSF" id="PIRSF016838">
    <property type="entry name" value="PafC"/>
    <property type="match status" value="1"/>
</dbReference>
<evidence type="ECO:0000256" key="2">
    <source>
        <dbReference type="ARBA" id="ARBA00023163"/>
    </source>
</evidence>
<evidence type="ECO:0000259" key="3">
    <source>
        <dbReference type="PROSITE" id="PS51000"/>
    </source>
</evidence>
<reference evidence="4 5" key="1">
    <citation type="submission" date="2014-04" db="EMBL/GenBank/DDBJ databases">
        <title>Characterization and application of a salt tolerant electro-active bacterium.</title>
        <authorList>
            <person name="Yang L."/>
            <person name="Wei S."/>
            <person name="Tay Q.X.M."/>
        </authorList>
    </citation>
    <scope>NUCLEOTIDE SEQUENCE [LARGE SCALE GENOMIC DNA]</scope>
    <source>
        <strain evidence="4 5">LY1</strain>
    </source>
</reference>
<dbReference type="InterPro" id="IPR013196">
    <property type="entry name" value="HTH_11"/>
</dbReference>
<evidence type="ECO:0000313" key="4">
    <source>
        <dbReference type="EMBL" id="KEO75304.1"/>
    </source>
</evidence>
<dbReference type="PANTHER" id="PTHR34580">
    <property type="match status" value="1"/>
</dbReference>
<dbReference type="InterPro" id="IPR028349">
    <property type="entry name" value="PafC-like"/>
</dbReference>
<accession>A0A074L2A5</accession>
<dbReference type="OrthoDB" id="9815009at2"/>
<dbReference type="InterPro" id="IPR051534">
    <property type="entry name" value="CBASS_pafABC_assoc_protein"/>
</dbReference>
<feature type="domain" description="HTH deoR-type" evidence="3">
    <location>
        <begin position="3"/>
        <end position="58"/>
    </location>
</feature>
<dbReference type="AlphaFoldDB" id="A0A074L2A5"/>
<dbReference type="EMBL" id="JMIH01000013">
    <property type="protein sequence ID" value="KEO75304.1"/>
    <property type="molecule type" value="Genomic_DNA"/>
</dbReference>
<dbReference type="eggNOG" id="COG2378">
    <property type="taxonomic scope" value="Bacteria"/>
</dbReference>
<dbReference type="SUPFAM" id="SSF46785">
    <property type="entry name" value="Winged helix' DNA-binding domain"/>
    <property type="match status" value="1"/>
</dbReference>
<sequence>MNRLDRLTAILTQIQSKRWITSHEIAKRFNITIRTVYRDIRALEEAGVPIISEAGKGYSLIEGYRLPPVMFTREEALSFVLADKLLENISDKESGKQFTSALFKIKSVLKSSEKDTLDSMGPQVKIISRINPTQGQDNTLHIILNSLSSKKVLEMQYLSFDKAEVTLREAEPIGIYYSFEQWYFIGWCRLRKAYRTFRLDRIQSISMKDGNYTTPHPSLKDYLDKIKKEQKLTKVVLSIDHSMRKYIQVEKYKWGFVMETDKGNAMELTFMTSSLEGFTRWALMMGDFIKVIEPQMLITMMKQLLAQIASKIEKNEQNPELLT</sequence>
<name>A0A074L2A5_9BACT</name>
<dbReference type="STRING" id="1048983.EL17_01820"/>
<dbReference type="GO" id="GO:0003700">
    <property type="term" value="F:DNA-binding transcription factor activity"/>
    <property type="evidence" value="ECO:0007669"/>
    <property type="project" value="InterPro"/>
</dbReference>
<proteinExistence type="predicted"/>
<evidence type="ECO:0000313" key="5">
    <source>
        <dbReference type="Proteomes" id="UP000027821"/>
    </source>
</evidence>
<dbReference type="InterPro" id="IPR001034">
    <property type="entry name" value="DeoR_HTH"/>
</dbReference>